<protein>
    <submittedName>
        <fullName evidence="1">Uncharacterized protein</fullName>
    </submittedName>
</protein>
<organism evidence="1 2">
    <name type="scientific">Gulo gulo</name>
    <name type="common">Wolverine</name>
    <name type="synonym">Gluton</name>
    <dbReference type="NCBI Taxonomy" id="48420"/>
    <lineage>
        <taxon>Eukaryota</taxon>
        <taxon>Metazoa</taxon>
        <taxon>Chordata</taxon>
        <taxon>Craniata</taxon>
        <taxon>Vertebrata</taxon>
        <taxon>Euteleostomi</taxon>
        <taxon>Mammalia</taxon>
        <taxon>Eutheria</taxon>
        <taxon>Laurasiatheria</taxon>
        <taxon>Carnivora</taxon>
        <taxon>Caniformia</taxon>
        <taxon>Musteloidea</taxon>
        <taxon>Mustelidae</taxon>
        <taxon>Guloninae</taxon>
        <taxon>Gulo</taxon>
    </lineage>
</organism>
<name>A0A9X9LCG5_GULGU</name>
<comment type="caution">
    <text evidence="1">The sequence shown here is derived from an EMBL/GenBank/DDBJ whole genome shotgun (WGS) entry which is preliminary data.</text>
</comment>
<dbReference type="Proteomes" id="UP000269945">
    <property type="component" value="Unassembled WGS sequence"/>
</dbReference>
<feature type="non-terminal residue" evidence="1">
    <location>
        <position position="75"/>
    </location>
</feature>
<proteinExistence type="predicted"/>
<dbReference type="EMBL" id="CYRY02000379">
    <property type="protein sequence ID" value="VCW49871.1"/>
    <property type="molecule type" value="Genomic_DNA"/>
</dbReference>
<sequence>DLSAFHLEEYLLLPSERPRLGGWSFGVQIPDQGQDANPNTSQPDTVAKVWYNQKGFHSLPSYLNHLNNLILWRHL</sequence>
<dbReference type="AlphaFoldDB" id="A0A9X9LCG5"/>
<accession>A0A9X9LCG5</accession>
<feature type="non-terminal residue" evidence="1">
    <location>
        <position position="1"/>
    </location>
</feature>
<reference evidence="1 2" key="1">
    <citation type="submission" date="2018-10" db="EMBL/GenBank/DDBJ databases">
        <authorList>
            <person name="Ekblom R."/>
            <person name="Jareborg N."/>
        </authorList>
    </citation>
    <scope>NUCLEOTIDE SEQUENCE [LARGE SCALE GENOMIC DNA]</scope>
    <source>
        <tissue evidence="1">Muscle</tissue>
    </source>
</reference>
<evidence type="ECO:0000313" key="2">
    <source>
        <dbReference type="Proteomes" id="UP000269945"/>
    </source>
</evidence>
<gene>
    <name evidence="1" type="ORF">BN2614_LOCUS1</name>
</gene>
<keyword evidence="2" id="KW-1185">Reference proteome</keyword>
<evidence type="ECO:0000313" key="1">
    <source>
        <dbReference type="EMBL" id="VCW49871.1"/>
    </source>
</evidence>